<dbReference type="InterPro" id="IPR000286">
    <property type="entry name" value="HDACs"/>
</dbReference>
<dbReference type="OrthoDB" id="437693at2759"/>
<evidence type="ECO:0000256" key="11">
    <source>
        <dbReference type="ARBA" id="ARBA00059784"/>
    </source>
</evidence>
<protein>
    <recommendedName>
        <fullName evidence="13">Histone deacetylase 11</fullName>
        <ecNumber evidence="3">3.5.1.98</ecNumber>
    </recommendedName>
</protein>
<reference evidence="16" key="1">
    <citation type="journal article" date="2010" name="Nature">
        <title>The Amphimedon queenslandica genome and the evolution of animal complexity.</title>
        <authorList>
            <person name="Srivastava M."/>
            <person name="Simakov O."/>
            <person name="Chapman J."/>
            <person name="Fahey B."/>
            <person name="Gauthier M.E."/>
            <person name="Mitros T."/>
            <person name="Richards G.S."/>
            <person name="Conaco C."/>
            <person name="Dacre M."/>
            <person name="Hellsten U."/>
            <person name="Larroux C."/>
            <person name="Putnam N.H."/>
            <person name="Stanke M."/>
            <person name="Adamska M."/>
            <person name="Darling A."/>
            <person name="Degnan S.M."/>
            <person name="Oakley T.H."/>
            <person name="Plachetzki D.C."/>
            <person name="Zhai Y."/>
            <person name="Adamski M."/>
            <person name="Calcino A."/>
            <person name="Cummins S.F."/>
            <person name="Goodstein D.M."/>
            <person name="Harris C."/>
            <person name="Jackson D.J."/>
            <person name="Leys S.P."/>
            <person name="Shu S."/>
            <person name="Woodcroft B.J."/>
            <person name="Vervoort M."/>
            <person name="Kosik K.S."/>
            <person name="Manning G."/>
            <person name="Degnan B.M."/>
            <person name="Rokhsar D.S."/>
        </authorList>
    </citation>
    <scope>NUCLEOTIDE SEQUENCE [LARGE SCALE GENOMIC DNA]</scope>
</reference>
<evidence type="ECO:0000256" key="7">
    <source>
        <dbReference type="ARBA" id="ARBA00023015"/>
    </source>
</evidence>
<evidence type="ECO:0000256" key="8">
    <source>
        <dbReference type="ARBA" id="ARBA00023163"/>
    </source>
</evidence>
<evidence type="ECO:0000256" key="13">
    <source>
        <dbReference type="ARBA" id="ARBA00072450"/>
    </source>
</evidence>
<dbReference type="Pfam" id="PF00850">
    <property type="entry name" value="Hist_deacetyl"/>
    <property type="match status" value="1"/>
</dbReference>
<reference evidence="15" key="2">
    <citation type="submission" date="2017-05" db="UniProtKB">
        <authorList>
            <consortium name="EnsemblMetazoa"/>
        </authorList>
    </citation>
    <scope>IDENTIFICATION</scope>
</reference>
<gene>
    <name evidence="15" type="primary">100638947</name>
</gene>
<dbReference type="PRINTS" id="PR01270">
    <property type="entry name" value="HDASUPER"/>
</dbReference>
<feature type="domain" description="Histone deacetylase" evidence="14">
    <location>
        <begin position="46"/>
        <end position="272"/>
    </location>
</feature>
<organism evidence="15">
    <name type="scientific">Amphimedon queenslandica</name>
    <name type="common">Sponge</name>
    <dbReference type="NCBI Taxonomy" id="400682"/>
    <lineage>
        <taxon>Eukaryota</taxon>
        <taxon>Metazoa</taxon>
        <taxon>Porifera</taxon>
        <taxon>Demospongiae</taxon>
        <taxon>Heteroscleromorpha</taxon>
        <taxon>Haplosclerida</taxon>
        <taxon>Niphatidae</taxon>
        <taxon>Amphimedon</taxon>
    </lineage>
</organism>
<dbReference type="KEGG" id="aqu:100638947"/>
<dbReference type="STRING" id="400682.A0A1X7U123"/>
<dbReference type="SUPFAM" id="SSF52768">
    <property type="entry name" value="Arginase/deacetylase"/>
    <property type="match status" value="1"/>
</dbReference>
<keyword evidence="16" id="KW-1185">Reference proteome</keyword>
<sequence>MGNSPTVPEDNSGEDSKLYIDVDRHKWPILYSPDYDISFWKLETIHPFDSTKWKRVYQLLNEKNMLKGLEDIVQPNEASVSDLLVVHTQEYLESLKSSTNVAMVVEVPPLAIVPNYIVQNKMLRPFRYQTGGTILAGKLAMERGWAINIGGGFHHCCSGEGGGFCAYADITLSIRFLFQRVPDVKKVMIVDFDAHQGNGHERDFMDDDKVYIMDMYNRWIYPNDIKAKSAINMKIELDVHTGDETYLRHIRRKLPEALDEFHPDIVVYNAGTLPVQKNNS</sequence>
<dbReference type="GO" id="GO:0040029">
    <property type="term" value="P:epigenetic regulation of gene expression"/>
    <property type="evidence" value="ECO:0007669"/>
    <property type="project" value="TreeGrafter"/>
</dbReference>
<name>A0A1X7U123_AMPQE</name>
<dbReference type="InterPro" id="IPR023696">
    <property type="entry name" value="Ureohydrolase_dom_sf"/>
</dbReference>
<dbReference type="Proteomes" id="UP000007879">
    <property type="component" value="Unassembled WGS sequence"/>
</dbReference>
<comment type="function">
    <text evidence="11">Responsible for the deacetylation of lysine residues on the N-terminal part of the core histones (H2A, H2B, H3 and H4). Histone deacetylation gives a tag for epigenetic repression and plays an important role in transcriptional regulation, cell cycle progression and developmental events. Histone deacetylases act via the formation of large multiprotein complexes.</text>
</comment>
<evidence type="ECO:0000256" key="1">
    <source>
        <dbReference type="ARBA" id="ARBA00004123"/>
    </source>
</evidence>
<comment type="subunit">
    <text evidence="12">Interacts with HDAC6.</text>
</comment>
<dbReference type="Gene3D" id="3.40.800.20">
    <property type="entry name" value="Histone deacetylase domain"/>
    <property type="match status" value="1"/>
</dbReference>
<comment type="catalytic activity">
    <reaction evidence="10">
        <text>N(6)-acetyl-L-lysyl-[histone] + H2O = L-lysyl-[histone] + acetate</text>
        <dbReference type="Rhea" id="RHEA:58196"/>
        <dbReference type="Rhea" id="RHEA-COMP:9845"/>
        <dbReference type="Rhea" id="RHEA-COMP:11338"/>
        <dbReference type="ChEBI" id="CHEBI:15377"/>
        <dbReference type="ChEBI" id="CHEBI:29969"/>
        <dbReference type="ChEBI" id="CHEBI:30089"/>
        <dbReference type="ChEBI" id="CHEBI:61930"/>
        <dbReference type="EC" id="3.5.1.98"/>
    </reaction>
</comment>
<dbReference type="InterPro" id="IPR037138">
    <property type="entry name" value="His_deacetylse_dom_sf"/>
</dbReference>
<keyword evidence="5" id="KW-0378">Hydrolase</keyword>
<evidence type="ECO:0000313" key="16">
    <source>
        <dbReference type="Proteomes" id="UP000007879"/>
    </source>
</evidence>
<evidence type="ECO:0000256" key="12">
    <source>
        <dbReference type="ARBA" id="ARBA00065154"/>
    </source>
</evidence>
<dbReference type="eggNOG" id="KOG1344">
    <property type="taxonomic scope" value="Eukaryota"/>
</dbReference>
<dbReference type="OMA" id="DKPDHEN"/>
<dbReference type="EC" id="3.5.1.98" evidence="3"/>
<evidence type="ECO:0000256" key="5">
    <source>
        <dbReference type="ARBA" id="ARBA00022801"/>
    </source>
</evidence>
<dbReference type="InParanoid" id="A0A1X7U123"/>
<dbReference type="PANTHER" id="PTHR10625">
    <property type="entry name" value="HISTONE DEACETYLASE HDAC1-RELATED"/>
    <property type="match status" value="1"/>
</dbReference>
<comment type="subcellular location">
    <subcellularLocation>
        <location evidence="1">Nucleus</location>
    </subcellularLocation>
</comment>
<dbReference type="FunFam" id="3.40.800.20:FF:000009">
    <property type="entry name" value="Histone deacetylase 11"/>
    <property type="match status" value="1"/>
</dbReference>
<dbReference type="GO" id="GO:0141221">
    <property type="term" value="F:histone deacetylase activity, hydrolytic mechanism"/>
    <property type="evidence" value="ECO:0007669"/>
    <property type="project" value="UniProtKB-EC"/>
</dbReference>
<keyword evidence="4" id="KW-0678">Repressor</keyword>
<comment type="similarity">
    <text evidence="2">Belongs to the histone deacetylase family.</text>
</comment>
<keyword evidence="8" id="KW-0804">Transcription</keyword>
<dbReference type="CDD" id="cd09993">
    <property type="entry name" value="HDAC_classIV"/>
    <property type="match status" value="1"/>
</dbReference>
<keyword evidence="9" id="KW-0539">Nucleus</keyword>
<evidence type="ECO:0000256" key="3">
    <source>
        <dbReference type="ARBA" id="ARBA00012111"/>
    </source>
</evidence>
<dbReference type="AlphaFoldDB" id="A0A1X7U123"/>
<dbReference type="GO" id="GO:0000118">
    <property type="term" value="C:histone deacetylase complex"/>
    <property type="evidence" value="ECO:0007669"/>
    <property type="project" value="TreeGrafter"/>
</dbReference>
<evidence type="ECO:0000259" key="14">
    <source>
        <dbReference type="Pfam" id="PF00850"/>
    </source>
</evidence>
<dbReference type="InterPro" id="IPR044150">
    <property type="entry name" value="HDAC_classIV"/>
</dbReference>
<evidence type="ECO:0000256" key="9">
    <source>
        <dbReference type="ARBA" id="ARBA00023242"/>
    </source>
</evidence>
<dbReference type="EnsemblMetazoa" id="XM_020001192.1">
    <property type="protein sequence ID" value="XP_019856751.1"/>
    <property type="gene ID" value="LOC100638947"/>
</dbReference>
<keyword evidence="7" id="KW-0805">Transcription regulation</keyword>
<dbReference type="PANTHER" id="PTHR10625:SF23">
    <property type="entry name" value="HISTONE DEACETYLASE 11"/>
    <property type="match status" value="1"/>
</dbReference>
<evidence type="ECO:0000256" key="10">
    <source>
        <dbReference type="ARBA" id="ARBA00048287"/>
    </source>
</evidence>
<proteinExistence type="inferred from homology"/>
<dbReference type="InterPro" id="IPR023801">
    <property type="entry name" value="His_deacetylse_dom"/>
</dbReference>
<evidence type="ECO:0000256" key="2">
    <source>
        <dbReference type="ARBA" id="ARBA00005947"/>
    </source>
</evidence>
<evidence type="ECO:0000256" key="6">
    <source>
        <dbReference type="ARBA" id="ARBA00022853"/>
    </source>
</evidence>
<dbReference type="EnsemblMetazoa" id="Aqu2.1.21065_001">
    <property type="protein sequence ID" value="Aqu2.1.21065_001"/>
    <property type="gene ID" value="Aqu2.1.21065"/>
</dbReference>
<evidence type="ECO:0000256" key="4">
    <source>
        <dbReference type="ARBA" id="ARBA00022491"/>
    </source>
</evidence>
<evidence type="ECO:0000313" key="15">
    <source>
        <dbReference type="EnsemblMetazoa" id="Aqu2.1.21065_001"/>
    </source>
</evidence>
<keyword evidence="6" id="KW-0156">Chromatin regulator</keyword>
<accession>A0A1X7U123</accession>